<evidence type="ECO:0000256" key="1">
    <source>
        <dbReference type="ARBA" id="ARBA00004651"/>
    </source>
</evidence>
<sequence length="233" mass="24605">MGREPALWEGGRMLTLPVYLELGAVGLGALSGALHALRREVDAMGVLALAISTSVGGGMLRDVLLAQGPPAALRSSKFLLAVAACALLAVVFAPWMARLSRALDVVDALLLGVWVVLGLEKALAFHLPLPAAVFLGLVTSVGGGVIRNVLLGEPSTLVIAGELYASVALLCALAYVALTVGLQVPVPVAETVAIVGAAALRLLAMWRGWWLPARFDLLHLLDRLRAWHQRRHR</sequence>
<evidence type="ECO:0000256" key="7">
    <source>
        <dbReference type="SAM" id="Phobius"/>
    </source>
</evidence>
<reference evidence="9 10" key="1">
    <citation type="submission" date="2020-02" db="EMBL/GenBank/DDBJ databases">
        <authorList>
            <person name="Babadi Z.K."/>
            <person name="Risdian C."/>
            <person name="Ebrahimipour G.H."/>
            <person name="Wink J."/>
        </authorList>
    </citation>
    <scope>NUCLEOTIDE SEQUENCE [LARGE SCALE GENOMIC DNA]</scope>
    <source>
        <strain evidence="9 10">ZKHCc1 1396</strain>
    </source>
</reference>
<dbReference type="EMBL" id="JAAIYO010000011">
    <property type="protein sequence ID" value="MBE4752190.1"/>
    <property type="molecule type" value="Genomic_DNA"/>
</dbReference>
<keyword evidence="10" id="KW-1185">Reference proteome</keyword>
<dbReference type="Pfam" id="PF03458">
    <property type="entry name" value="Gly_transporter"/>
    <property type="match status" value="2"/>
</dbReference>
<dbReference type="Proteomes" id="UP001516472">
    <property type="component" value="Unassembled WGS sequence"/>
</dbReference>
<evidence type="ECO:0000256" key="4">
    <source>
        <dbReference type="ARBA" id="ARBA00022692"/>
    </source>
</evidence>
<keyword evidence="4 7" id="KW-0812">Transmembrane</keyword>
<feature type="domain" description="Glycine transporter" evidence="8">
    <location>
        <begin position="105"/>
        <end position="178"/>
    </location>
</feature>
<feature type="domain" description="Glycine transporter" evidence="8">
    <location>
        <begin position="19"/>
        <end position="92"/>
    </location>
</feature>
<dbReference type="PANTHER" id="PTHR30506:SF3">
    <property type="entry name" value="UPF0126 INNER MEMBRANE PROTEIN YADS-RELATED"/>
    <property type="match status" value="1"/>
</dbReference>
<gene>
    <name evidence="9" type="ORF">G4177_28905</name>
</gene>
<dbReference type="InterPro" id="IPR005115">
    <property type="entry name" value="Gly_transporter"/>
</dbReference>
<organism evidence="9 10">
    <name type="scientific">Corallococcus soli</name>
    <dbReference type="NCBI Taxonomy" id="2710757"/>
    <lineage>
        <taxon>Bacteria</taxon>
        <taxon>Pseudomonadati</taxon>
        <taxon>Myxococcota</taxon>
        <taxon>Myxococcia</taxon>
        <taxon>Myxococcales</taxon>
        <taxon>Cystobacterineae</taxon>
        <taxon>Myxococcaceae</taxon>
        <taxon>Corallococcus</taxon>
    </lineage>
</organism>
<protein>
    <recommendedName>
        <fullName evidence="8">Glycine transporter domain-containing protein</fullName>
    </recommendedName>
</protein>
<evidence type="ECO:0000313" key="9">
    <source>
        <dbReference type="EMBL" id="MBE4752190.1"/>
    </source>
</evidence>
<feature type="transmembrane region" description="Helical" evidence="7">
    <location>
        <begin position="131"/>
        <end position="150"/>
    </location>
</feature>
<evidence type="ECO:0000259" key="8">
    <source>
        <dbReference type="Pfam" id="PF03458"/>
    </source>
</evidence>
<feature type="transmembrane region" description="Helical" evidence="7">
    <location>
        <begin position="102"/>
        <end position="119"/>
    </location>
</feature>
<comment type="similarity">
    <text evidence="2">Belongs to the UPF0126 family.</text>
</comment>
<proteinExistence type="inferred from homology"/>
<evidence type="ECO:0000313" key="10">
    <source>
        <dbReference type="Proteomes" id="UP001516472"/>
    </source>
</evidence>
<keyword evidence="5 7" id="KW-1133">Transmembrane helix</keyword>
<feature type="transmembrane region" description="Helical" evidence="7">
    <location>
        <begin position="16"/>
        <end position="37"/>
    </location>
</feature>
<comment type="subcellular location">
    <subcellularLocation>
        <location evidence="1">Cell membrane</location>
        <topology evidence="1">Multi-pass membrane protein</topology>
    </subcellularLocation>
</comment>
<dbReference type="RefSeq" id="WP_193429386.1">
    <property type="nucleotide sequence ID" value="NZ_JAAIYO010000011.1"/>
</dbReference>
<evidence type="ECO:0000256" key="5">
    <source>
        <dbReference type="ARBA" id="ARBA00022989"/>
    </source>
</evidence>
<evidence type="ECO:0000256" key="6">
    <source>
        <dbReference type="ARBA" id="ARBA00023136"/>
    </source>
</evidence>
<comment type="caution">
    <text evidence="9">The sequence shown here is derived from an EMBL/GenBank/DDBJ whole genome shotgun (WGS) entry which is preliminary data.</text>
</comment>
<evidence type="ECO:0000256" key="2">
    <source>
        <dbReference type="ARBA" id="ARBA00008193"/>
    </source>
</evidence>
<feature type="transmembrane region" description="Helical" evidence="7">
    <location>
        <begin position="44"/>
        <end position="66"/>
    </location>
</feature>
<evidence type="ECO:0000256" key="3">
    <source>
        <dbReference type="ARBA" id="ARBA00022475"/>
    </source>
</evidence>
<accession>A0ABR9PW84</accession>
<name>A0ABR9PW84_9BACT</name>
<feature type="transmembrane region" description="Helical" evidence="7">
    <location>
        <begin position="78"/>
        <end position="95"/>
    </location>
</feature>
<keyword evidence="3" id="KW-1003">Cell membrane</keyword>
<keyword evidence="6 7" id="KW-0472">Membrane</keyword>
<feature type="transmembrane region" description="Helical" evidence="7">
    <location>
        <begin position="157"/>
        <end position="178"/>
    </location>
</feature>
<feature type="transmembrane region" description="Helical" evidence="7">
    <location>
        <begin position="184"/>
        <end position="204"/>
    </location>
</feature>
<dbReference type="PANTHER" id="PTHR30506">
    <property type="entry name" value="INNER MEMBRANE PROTEIN"/>
    <property type="match status" value="1"/>
</dbReference>